<dbReference type="EMBL" id="CP042906">
    <property type="protein sequence ID" value="QEX15270.1"/>
    <property type="molecule type" value="Genomic_DNA"/>
</dbReference>
<dbReference type="InterPro" id="IPR005358">
    <property type="entry name" value="Puta_zinc/iron-chelating_dom"/>
</dbReference>
<dbReference type="AlphaFoldDB" id="A0A5J6MG88"/>
<dbReference type="Pfam" id="PF03692">
    <property type="entry name" value="CxxCxxCC"/>
    <property type="match status" value="1"/>
</dbReference>
<gene>
    <name evidence="1" type="ORF">FRZ44_05530</name>
</gene>
<accession>A0A5J6MG88</accession>
<evidence type="ECO:0008006" key="3">
    <source>
        <dbReference type="Google" id="ProtNLM"/>
    </source>
</evidence>
<organism evidence="1 2">
    <name type="scientific">Hypericibacter terrae</name>
    <dbReference type="NCBI Taxonomy" id="2602015"/>
    <lineage>
        <taxon>Bacteria</taxon>
        <taxon>Pseudomonadati</taxon>
        <taxon>Pseudomonadota</taxon>
        <taxon>Alphaproteobacteria</taxon>
        <taxon>Rhodospirillales</taxon>
        <taxon>Dongiaceae</taxon>
        <taxon>Hypericibacter</taxon>
    </lineage>
</organism>
<dbReference type="KEGG" id="htq:FRZ44_05530"/>
<name>A0A5J6MG88_9PROT</name>
<keyword evidence="2" id="KW-1185">Reference proteome</keyword>
<sequence length="105" mass="11118">MFGAGLSSEAAMLLCQSCGACCAYSAEWPRFSLESEAALALIPPALVDDSRGRMRCEGDRCSALKGEVGKSTGCSIYAVRPEVCRACQPGDPECLIARQHYGLPV</sequence>
<proteinExistence type="predicted"/>
<dbReference type="Proteomes" id="UP000326202">
    <property type="component" value="Chromosome"/>
</dbReference>
<evidence type="ECO:0000313" key="2">
    <source>
        <dbReference type="Proteomes" id="UP000326202"/>
    </source>
</evidence>
<reference evidence="1 2" key="1">
    <citation type="submission" date="2019-08" db="EMBL/GenBank/DDBJ databases">
        <title>Hyperibacter terrae gen. nov., sp. nov. and Hyperibacter viscosus sp. nov., two new members in the family Rhodospirillaceae isolated from the rhizosphere of Hypericum perforatum.</title>
        <authorList>
            <person name="Noviana Z."/>
        </authorList>
    </citation>
    <scope>NUCLEOTIDE SEQUENCE [LARGE SCALE GENOMIC DNA]</scope>
    <source>
        <strain evidence="1 2">R5913</strain>
    </source>
</reference>
<protein>
    <recommendedName>
        <fullName evidence="3">Zinc/iron-chelating domain-containing protein</fullName>
    </recommendedName>
</protein>
<evidence type="ECO:0000313" key="1">
    <source>
        <dbReference type="EMBL" id="QEX15270.1"/>
    </source>
</evidence>